<name>A0AAD7F2D1_9AGAR</name>
<evidence type="ECO:0000256" key="1">
    <source>
        <dbReference type="SAM" id="MobiDB-lite"/>
    </source>
</evidence>
<reference evidence="2" key="1">
    <citation type="submission" date="2023-03" db="EMBL/GenBank/DDBJ databases">
        <title>Massive genome expansion in bonnet fungi (Mycena s.s.) driven by repeated elements and novel gene families across ecological guilds.</title>
        <authorList>
            <consortium name="Lawrence Berkeley National Laboratory"/>
            <person name="Harder C.B."/>
            <person name="Miyauchi S."/>
            <person name="Viragh M."/>
            <person name="Kuo A."/>
            <person name="Thoen E."/>
            <person name="Andreopoulos B."/>
            <person name="Lu D."/>
            <person name="Skrede I."/>
            <person name="Drula E."/>
            <person name="Henrissat B."/>
            <person name="Morin E."/>
            <person name="Kohler A."/>
            <person name="Barry K."/>
            <person name="LaButti K."/>
            <person name="Morin E."/>
            <person name="Salamov A."/>
            <person name="Lipzen A."/>
            <person name="Mereny Z."/>
            <person name="Hegedus B."/>
            <person name="Baldrian P."/>
            <person name="Stursova M."/>
            <person name="Weitz H."/>
            <person name="Taylor A."/>
            <person name="Grigoriev I.V."/>
            <person name="Nagy L.G."/>
            <person name="Martin F."/>
            <person name="Kauserud H."/>
        </authorList>
    </citation>
    <scope>NUCLEOTIDE SEQUENCE</scope>
    <source>
        <strain evidence="2">CBHHK002</strain>
    </source>
</reference>
<accession>A0AAD7F2D1</accession>
<comment type="caution">
    <text evidence="2">The sequence shown here is derived from an EMBL/GenBank/DDBJ whole genome shotgun (WGS) entry which is preliminary data.</text>
</comment>
<evidence type="ECO:0000313" key="2">
    <source>
        <dbReference type="EMBL" id="KAJ7362742.1"/>
    </source>
</evidence>
<feature type="compositionally biased region" description="Low complexity" evidence="1">
    <location>
        <begin position="269"/>
        <end position="280"/>
    </location>
</feature>
<sequence>MLPQFTFPANPKHPVVPAHKLFTGEGALPTVHSRLCQVRAPPLGARLFVGYGLGWLCPSDPYTNSLVSGTPPSKPYLKRKHQPALEKPRGSSFVWQPGNDVTVALDMFSHLRAPLEEFVGPSTKKARGLKEAGVTESLVTGVALFFLDVPHPSSLLHYLSLLFLSLMPSEETDPNSNRQQQCQTHPVYCADCDAFVTDSISTHRKKLHYLTTTVKYHRPVPSSIELVRNPDTGKYHCPRCGFARYNSDNMVNHCKTCATVPIVFNSTLTTPSSPASASDSSPDDDGPAPDDDTAMDEEQEQPLPDGSEETEPLGRSSVDVFPDEHTIFEHEKYNFEALEILINTKYKLLICIKCAYALGTAESHIRQHNLFPISADMIEDLEQEFDLLSPIKLDFPRDRPAPIFGLAFTSHEFHFCGGCGHGFAEHHTLQVHAAKCTEPASNSHVGRAQQFSTSRYNSYFEVDISKMPPPPHAAPPDLFALFQQLDHVLPDYENLPNTGGHDDIMDANAFTRQERWDRLTEGLDSYPGRSRRLLSHFGKGGQ</sequence>
<dbReference type="Proteomes" id="UP001218218">
    <property type="component" value="Unassembled WGS sequence"/>
</dbReference>
<dbReference type="EMBL" id="JARIHO010000004">
    <property type="protein sequence ID" value="KAJ7362742.1"/>
    <property type="molecule type" value="Genomic_DNA"/>
</dbReference>
<feature type="compositionally biased region" description="Acidic residues" evidence="1">
    <location>
        <begin position="281"/>
        <end position="311"/>
    </location>
</feature>
<dbReference type="InterPro" id="IPR037275">
    <property type="entry name" value="Znf_CTCHY_sf"/>
</dbReference>
<protein>
    <submittedName>
        <fullName evidence="2">Uncharacterized protein</fullName>
    </submittedName>
</protein>
<keyword evidence="3" id="KW-1185">Reference proteome</keyword>
<dbReference type="SUPFAM" id="SSF161245">
    <property type="entry name" value="Zinc hairpin stack"/>
    <property type="match status" value="1"/>
</dbReference>
<gene>
    <name evidence="2" type="ORF">DFH08DRAFT_1025155</name>
</gene>
<organism evidence="2 3">
    <name type="scientific">Mycena albidolilacea</name>
    <dbReference type="NCBI Taxonomy" id="1033008"/>
    <lineage>
        <taxon>Eukaryota</taxon>
        <taxon>Fungi</taxon>
        <taxon>Dikarya</taxon>
        <taxon>Basidiomycota</taxon>
        <taxon>Agaricomycotina</taxon>
        <taxon>Agaricomycetes</taxon>
        <taxon>Agaricomycetidae</taxon>
        <taxon>Agaricales</taxon>
        <taxon>Marasmiineae</taxon>
        <taxon>Mycenaceae</taxon>
        <taxon>Mycena</taxon>
    </lineage>
</organism>
<feature type="region of interest" description="Disordered" evidence="1">
    <location>
        <begin position="269"/>
        <end position="318"/>
    </location>
</feature>
<evidence type="ECO:0000313" key="3">
    <source>
        <dbReference type="Proteomes" id="UP001218218"/>
    </source>
</evidence>
<proteinExistence type="predicted"/>
<dbReference type="AlphaFoldDB" id="A0AAD7F2D1"/>